<keyword evidence="4" id="KW-0560">Oxidoreductase</keyword>
<dbReference type="AlphaFoldDB" id="A0A1S2LSW9"/>
<keyword evidence="3" id="KW-0479">Metal-binding</keyword>
<comment type="caution">
    <text evidence="7">The sequence shown here is derived from an EMBL/GenBank/DDBJ whole genome shotgun (WGS) entry which is preliminary data.</text>
</comment>
<dbReference type="GO" id="GO:0006790">
    <property type="term" value="P:sulfur compound metabolic process"/>
    <property type="evidence" value="ECO:0007669"/>
    <property type="project" value="TreeGrafter"/>
</dbReference>
<dbReference type="PANTHER" id="PTHR19372">
    <property type="entry name" value="SULFITE REDUCTASE"/>
    <property type="match status" value="1"/>
</dbReference>
<evidence type="ECO:0000256" key="1">
    <source>
        <dbReference type="ARBA" id="ARBA00001924"/>
    </source>
</evidence>
<feature type="domain" description="Oxidoreductase molybdopterin-binding" evidence="5">
    <location>
        <begin position="45"/>
        <end position="217"/>
    </location>
</feature>
<accession>A0A1S2LSW9</accession>
<organism evidence="7 8">
    <name type="scientific">Anaerobacillus arseniciselenatis</name>
    <dbReference type="NCBI Taxonomy" id="85682"/>
    <lineage>
        <taxon>Bacteria</taxon>
        <taxon>Bacillati</taxon>
        <taxon>Bacillota</taxon>
        <taxon>Bacilli</taxon>
        <taxon>Bacillales</taxon>
        <taxon>Bacillaceae</taxon>
        <taxon>Anaerobacillus</taxon>
    </lineage>
</organism>
<evidence type="ECO:0000259" key="6">
    <source>
        <dbReference type="Pfam" id="PF03404"/>
    </source>
</evidence>
<gene>
    <name evidence="7" type="ORF">BKP35_05130</name>
</gene>
<evidence type="ECO:0000259" key="5">
    <source>
        <dbReference type="Pfam" id="PF00174"/>
    </source>
</evidence>
<dbReference type="Pfam" id="PF03404">
    <property type="entry name" value="Mo-co_dimer"/>
    <property type="match status" value="1"/>
</dbReference>
<evidence type="ECO:0000256" key="2">
    <source>
        <dbReference type="ARBA" id="ARBA00022505"/>
    </source>
</evidence>
<dbReference type="GO" id="GO:0008482">
    <property type="term" value="F:sulfite oxidase activity"/>
    <property type="evidence" value="ECO:0007669"/>
    <property type="project" value="TreeGrafter"/>
</dbReference>
<dbReference type="CDD" id="cd02110">
    <property type="entry name" value="SO_family_Moco_dimer"/>
    <property type="match status" value="1"/>
</dbReference>
<dbReference type="PRINTS" id="PR00407">
    <property type="entry name" value="EUMOPTERIN"/>
</dbReference>
<evidence type="ECO:0000256" key="4">
    <source>
        <dbReference type="ARBA" id="ARBA00023002"/>
    </source>
</evidence>
<dbReference type="SUPFAM" id="SSF56524">
    <property type="entry name" value="Oxidoreductase molybdopterin-binding domain"/>
    <property type="match status" value="1"/>
</dbReference>
<dbReference type="InterPro" id="IPR005066">
    <property type="entry name" value="MoCF_OxRdtse_dimer"/>
</dbReference>
<dbReference type="Pfam" id="PF00174">
    <property type="entry name" value="Oxidored_molyb"/>
    <property type="match status" value="1"/>
</dbReference>
<dbReference type="RefSeq" id="WP_071312337.1">
    <property type="nucleotide sequence ID" value="NZ_MLQQ01000002.1"/>
</dbReference>
<proteinExistence type="predicted"/>
<evidence type="ECO:0000313" key="7">
    <source>
        <dbReference type="EMBL" id="OIJ15233.1"/>
    </source>
</evidence>
<evidence type="ECO:0000256" key="3">
    <source>
        <dbReference type="ARBA" id="ARBA00022723"/>
    </source>
</evidence>
<dbReference type="OrthoDB" id="9778777at2"/>
<comment type="cofactor">
    <cofactor evidence="1">
        <name>Mo-molybdopterin</name>
        <dbReference type="ChEBI" id="CHEBI:71302"/>
    </cofactor>
</comment>
<dbReference type="Proteomes" id="UP000180098">
    <property type="component" value="Unassembled WGS sequence"/>
</dbReference>
<dbReference type="InterPro" id="IPR014756">
    <property type="entry name" value="Ig_E-set"/>
</dbReference>
<name>A0A1S2LSW9_9BACI</name>
<reference evidence="7 8" key="1">
    <citation type="submission" date="2016-10" db="EMBL/GenBank/DDBJ databases">
        <title>Draft genome sequences of four alkaliphilic bacteria belonging to the Anaerobacillus genus.</title>
        <authorList>
            <person name="Bassil N.M."/>
            <person name="Lloyd J.R."/>
        </authorList>
    </citation>
    <scope>NUCLEOTIDE SEQUENCE [LARGE SCALE GENOMIC DNA]</scope>
    <source>
        <strain evidence="7 8">DSM 15340</strain>
    </source>
</reference>
<keyword evidence="2" id="KW-0500">Molybdenum</keyword>
<sequence length="356" mass="41363">MFDRYSPFVRPYLSTRSLEPENQETPIQFIRNEIVNTRLFFRRNHFSYPTLTFSNFWIPVKGSVATPLMLLMQDLYNFKSKTIKVVLECSGNKRSLFEPKVFGEQWEKGAISQGIWRGVPLSTLLKLAGISENAKEVVVEGYDYGKRTDLKGVYSYTRSLPIEKALHPDTIIAYEYNHKPISFKHGYPFRLIVPQWYGMASVKWIKQITVIDNSFEGPFQSIDYVYYPNKDDNKGAYPVTKINVDSTIQKPLHMEVLDTGKHLIQGIAWTGGGYIKEIEISTDNGKTWTNVLVENEEKTPYEWTSWSYEWSVQNKGEYTIIVRVTDSHNRTQPKIPFWNRKGYGYNATDKIKVKVE</sequence>
<dbReference type="SUPFAM" id="SSF81296">
    <property type="entry name" value="E set domains"/>
    <property type="match status" value="1"/>
</dbReference>
<dbReference type="EMBL" id="MLQQ01000002">
    <property type="protein sequence ID" value="OIJ15233.1"/>
    <property type="molecule type" value="Genomic_DNA"/>
</dbReference>
<dbReference type="PANTHER" id="PTHR19372:SF7">
    <property type="entry name" value="SULFITE OXIDASE, MITOCHONDRIAL"/>
    <property type="match status" value="1"/>
</dbReference>
<dbReference type="GO" id="GO:0030151">
    <property type="term" value="F:molybdenum ion binding"/>
    <property type="evidence" value="ECO:0007669"/>
    <property type="project" value="InterPro"/>
</dbReference>
<dbReference type="Gene3D" id="3.90.420.10">
    <property type="entry name" value="Oxidoreductase, molybdopterin-binding domain"/>
    <property type="match status" value="1"/>
</dbReference>
<dbReference type="InterPro" id="IPR036374">
    <property type="entry name" value="OxRdtase_Mopterin-bd_sf"/>
</dbReference>
<evidence type="ECO:0000313" key="8">
    <source>
        <dbReference type="Proteomes" id="UP000180098"/>
    </source>
</evidence>
<dbReference type="Gene3D" id="2.60.40.650">
    <property type="match status" value="1"/>
</dbReference>
<keyword evidence="8" id="KW-1185">Reference proteome</keyword>
<feature type="domain" description="Moybdenum cofactor oxidoreductase dimerisation" evidence="6">
    <location>
        <begin position="237"/>
        <end position="355"/>
    </location>
</feature>
<protein>
    <submittedName>
        <fullName evidence="7">Sulfite oxidase</fullName>
    </submittedName>
</protein>
<dbReference type="GO" id="GO:0043546">
    <property type="term" value="F:molybdopterin cofactor binding"/>
    <property type="evidence" value="ECO:0007669"/>
    <property type="project" value="TreeGrafter"/>
</dbReference>
<dbReference type="InterPro" id="IPR008335">
    <property type="entry name" value="Mopterin_OxRdtase_euk"/>
</dbReference>
<dbReference type="InterPro" id="IPR000572">
    <property type="entry name" value="OxRdtase_Mopterin-bd_dom"/>
</dbReference>
<dbReference type="GO" id="GO:0020037">
    <property type="term" value="F:heme binding"/>
    <property type="evidence" value="ECO:0007669"/>
    <property type="project" value="TreeGrafter"/>
</dbReference>